<dbReference type="PROSITE" id="PS51318">
    <property type="entry name" value="TAT"/>
    <property type="match status" value="1"/>
</dbReference>
<dbReference type="NCBIfam" id="TIGR01409">
    <property type="entry name" value="TAT_signal_seq"/>
    <property type="match status" value="1"/>
</dbReference>
<gene>
    <name evidence="1" type="ORF">AZI86_10740</name>
</gene>
<sequence length="549" mass="59062">MSLNSRRRFLKQSGLAVTGLTLGAPEALASALVKNLFSSSRAEAADLVSPRYYLNIYAEGGPPRHVFDHWLRTNTEDPNLIFNPSTGTAFTYDNNRLVTGTEYRTITHNGVLVPQMYAHLSAADRAAFLDSFLVIRGYGSGIDGHGFNAALQMHPLAAAPSLSGHVADHTARYFEALQYRSRFSSSRFVSSKNVSLNFLTGEDPLSDLLKPLLASTDKARALRTGYQDVFTNVRGYLNSLSSERKSVTIAKKSLSNAYDLFKSNIADFSSIWPALLSEYQTVVETAIRATGLAGFNATLDGSQSIAAISNGEASKYKMNGTSSFIIGTGKNLLDTGSSMTMTRLISGLALADYCISNDLTGALEIVSGNSSEDLLMDPTGGAVSTNMYSMPNDMHNTTQYGTVFVTTLYFRGLMAGLLHLRSKLISAGKWNQTIVQLVSDFGRPYTTNGSGHGYDQMISSVFSGVITGGPYVVGNVAVSAKGHVGSDGYAAPIEGYNQKGKPDPKMMASTVSELMGVSDNPWKNFAQPLVKLNSNGTLYLPFGKGKLIE</sequence>
<dbReference type="OrthoDB" id="5287637at2"/>
<keyword evidence="2" id="KW-1185">Reference proteome</keyword>
<proteinExistence type="predicted"/>
<dbReference type="RefSeq" id="WP_061835191.1">
    <property type="nucleotide sequence ID" value="NZ_LUKE01000002.1"/>
</dbReference>
<comment type="caution">
    <text evidence="1">The sequence shown here is derived from an EMBL/GenBank/DDBJ whole genome shotgun (WGS) entry which is preliminary data.</text>
</comment>
<dbReference type="InterPro" id="IPR006311">
    <property type="entry name" value="TAT_signal"/>
</dbReference>
<evidence type="ECO:0000313" key="1">
    <source>
        <dbReference type="EMBL" id="KYG64680.1"/>
    </source>
</evidence>
<dbReference type="Proteomes" id="UP000075320">
    <property type="component" value="Unassembled WGS sequence"/>
</dbReference>
<protein>
    <submittedName>
        <fullName evidence="1">Uncharacterized protein</fullName>
    </submittedName>
</protein>
<accession>A0A150WL22</accession>
<organism evidence="1 2">
    <name type="scientific">Bdellovibrio bacteriovorus</name>
    <dbReference type="NCBI Taxonomy" id="959"/>
    <lineage>
        <taxon>Bacteria</taxon>
        <taxon>Pseudomonadati</taxon>
        <taxon>Bdellovibrionota</taxon>
        <taxon>Bdellovibrionia</taxon>
        <taxon>Bdellovibrionales</taxon>
        <taxon>Pseudobdellovibrionaceae</taxon>
        <taxon>Bdellovibrio</taxon>
    </lineage>
</organism>
<name>A0A150WL22_BDEBC</name>
<reference evidence="1 2" key="1">
    <citation type="submission" date="2016-03" db="EMBL/GenBank/DDBJ databases">
        <authorList>
            <person name="Ploux O."/>
        </authorList>
    </citation>
    <scope>NUCLEOTIDE SEQUENCE [LARGE SCALE GENOMIC DNA]</scope>
    <source>
        <strain evidence="1 2">R0</strain>
    </source>
</reference>
<dbReference type="EMBL" id="LUKE01000002">
    <property type="protein sequence ID" value="KYG64680.1"/>
    <property type="molecule type" value="Genomic_DNA"/>
</dbReference>
<dbReference type="AlphaFoldDB" id="A0A150WL22"/>
<evidence type="ECO:0000313" key="2">
    <source>
        <dbReference type="Proteomes" id="UP000075320"/>
    </source>
</evidence>
<dbReference type="InterPro" id="IPR019546">
    <property type="entry name" value="TAT_signal_bac_arc"/>
</dbReference>